<accession>A0A9W3AJY7</accession>
<keyword evidence="8 11" id="KW-0472">Membrane</keyword>
<dbReference type="RefSeq" id="XP_055887428.1">
    <property type="nucleotide sequence ID" value="XM_056031453.1"/>
</dbReference>
<organism evidence="12 13">
    <name type="scientific">Biomphalaria glabrata</name>
    <name type="common">Bloodfluke planorb</name>
    <name type="synonym">Freshwater snail</name>
    <dbReference type="NCBI Taxonomy" id="6526"/>
    <lineage>
        <taxon>Eukaryota</taxon>
        <taxon>Metazoa</taxon>
        <taxon>Spiralia</taxon>
        <taxon>Lophotrochozoa</taxon>
        <taxon>Mollusca</taxon>
        <taxon>Gastropoda</taxon>
        <taxon>Heterobranchia</taxon>
        <taxon>Euthyneura</taxon>
        <taxon>Panpulmonata</taxon>
        <taxon>Hygrophila</taxon>
        <taxon>Lymnaeoidea</taxon>
        <taxon>Planorbidae</taxon>
        <taxon>Biomphalaria</taxon>
    </lineage>
</organism>
<keyword evidence="5 11" id="KW-0812">Transmembrane</keyword>
<dbReference type="Proteomes" id="UP001165740">
    <property type="component" value="Chromosome 6"/>
</dbReference>
<gene>
    <name evidence="13" type="primary">LOC106051358</name>
</gene>
<comment type="similarity">
    <text evidence="10">Belongs to the glycosyltransferase 14 family.</text>
</comment>
<dbReference type="AlphaFoldDB" id="A0A9W3AJY7"/>
<dbReference type="InterPro" id="IPR003406">
    <property type="entry name" value="Glyco_trans_14"/>
</dbReference>
<dbReference type="PANTHER" id="PTHR19297">
    <property type="entry name" value="GLYCOSYLTRANSFERASE 14 FAMILY MEMBER"/>
    <property type="match status" value="1"/>
</dbReference>
<keyword evidence="9" id="KW-0325">Glycoprotein</keyword>
<evidence type="ECO:0000256" key="4">
    <source>
        <dbReference type="ARBA" id="ARBA00022679"/>
    </source>
</evidence>
<evidence type="ECO:0000256" key="5">
    <source>
        <dbReference type="ARBA" id="ARBA00022692"/>
    </source>
</evidence>
<dbReference type="Pfam" id="PF02485">
    <property type="entry name" value="Branch"/>
    <property type="match status" value="1"/>
</dbReference>
<evidence type="ECO:0000256" key="11">
    <source>
        <dbReference type="SAM" id="Phobius"/>
    </source>
</evidence>
<evidence type="ECO:0000256" key="10">
    <source>
        <dbReference type="ARBA" id="ARBA00038150"/>
    </source>
</evidence>
<protein>
    <submittedName>
        <fullName evidence="13">N-acetyllactosaminide beta-1,6-N-acetylglucosaminyl-transferase-like isoform X1</fullName>
    </submittedName>
</protein>
<dbReference type="OMA" id="PDPPHNA"/>
<sequence>MAVHIKRQFSLKLFVLYSVKKVYRWRHVIMSLLLVALVLCFYIILIFGVPFEIKKSAPKPIKMEFINASDSTSVKAFANKWVGFPHLSYINCQEVLTYPITNEAFEKTVHRVADSALATESSDCPSFRTKHGFHRFPNITEEEREFPIAFIVLFHKDLDQVLFLLRAIYRPHNVYCLSVDLNSGPTFIQHVRSVITCLPNVFLAKTLEPIVYAGFSRLMADIHCMKELLTSPVRWRYLVNIPGQQFPLRTNLEMVKIFKIYNGANDQLGVSGKKSLPRRYKIKHHVVWDKKTGRNITAESVGRYPPPPHNFQIVKGSAYGTFSRAFVEFAMTDRRAHDLIEWSRGIESPDEYVWSTLHHTKIMKVPGGFTGDPESKRSMTTFVAWQREVPCESIHVRWICIFSAADLPMLKRRPELFANKFYIDLHPVALHCLDQYIFNLTITNQVRDLQLYRELPFILTKQRPTLMNT</sequence>
<keyword evidence="4" id="KW-0808">Transferase</keyword>
<evidence type="ECO:0000313" key="13">
    <source>
        <dbReference type="RefSeq" id="XP_055887428.1"/>
    </source>
</evidence>
<feature type="transmembrane region" description="Helical" evidence="11">
    <location>
        <begin position="28"/>
        <end position="51"/>
    </location>
</feature>
<dbReference type="OrthoDB" id="2019572at2759"/>
<name>A0A9W3AJY7_BIOGL</name>
<keyword evidence="3" id="KW-0328">Glycosyltransferase</keyword>
<evidence type="ECO:0000313" key="12">
    <source>
        <dbReference type="Proteomes" id="UP001165740"/>
    </source>
</evidence>
<evidence type="ECO:0000256" key="3">
    <source>
        <dbReference type="ARBA" id="ARBA00022676"/>
    </source>
</evidence>
<reference evidence="13" key="1">
    <citation type="submission" date="2025-08" db="UniProtKB">
        <authorList>
            <consortium name="RefSeq"/>
        </authorList>
    </citation>
    <scope>IDENTIFICATION</scope>
</reference>
<dbReference type="GO" id="GO:0016020">
    <property type="term" value="C:membrane"/>
    <property type="evidence" value="ECO:0007669"/>
    <property type="project" value="UniProtKB-SubCell"/>
</dbReference>
<keyword evidence="6" id="KW-0735">Signal-anchor</keyword>
<proteinExistence type="inferred from homology"/>
<comment type="pathway">
    <text evidence="2">Protein modification; protein glycosylation.</text>
</comment>
<dbReference type="GeneID" id="106051358"/>
<evidence type="ECO:0000256" key="8">
    <source>
        <dbReference type="ARBA" id="ARBA00023136"/>
    </source>
</evidence>
<evidence type="ECO:0000256" key="6">
    <source>
        <dbReference type="ARBA" id="ARBA00022968"/>
    </source>
</evidence>
<evidence type="ECO:0000256" key="9">
    <source>
        <dbReference type="ARBA" id="ARBA00023180"/>
    </source>
</evidence>
<comment type="subcellular location">
    <subcellularLocation>
        <location evidence="1">Membrane</location>
        <topology evidence="1">Single-pass type II membrane protein</topology>
    </subcellularLocation>
</comment>
<keyword evidence="7 11" id="KW-1133">Transmembrane helix</keyword>
<dbReference type="GO" id="GO:0008375">
    <property type="term" value="F:acetylglucosaminyltransferase activity"/>
    <property type="evidence" value="ECO:0007669"/>
    <property type="project" value="TreeGrafter"/>
</dbReference>
<evidence type="ECO:0000256" key="1">
    <source>
        <dbReference type="ARBA" id="ARBA00004606"/>
    </source>
</evidence>
<keyword evidence="12" id="KW-1185">Reference proteome</keyword>
<dbReference type="PANTHER" id="PTHR19297:SF191">
    <property type="entry name" value="PROTEIN XYLOSYLTRANSFERASE"/>
    <property type="match status" value="1"/>
</dbReference>
<evidence type="ECO:0000256" key="7">
    <source>
        <dbReference type="ARBA" id="ARBA00022989"/>
    </source>
</evidence>
<evidence type="ECO:0000256" key="2">
    <source>
        <dbReference type="ARBA" id="ARBA00004922"/>
    </source>
</evidence>